<evidence type="ECO:0000256" key="6">
    <source>
        <dbReference type="ARBA" id="ARBA00051023"/>
    </source>
</evidence>
<dbReference type="PRINTS" id="PR00385">
    <property type="entry name" value="P450"/>
</dbReference>
<comment type="caution">
    <text evidence="9">The sequence shown here is derived from an EMBL/GenBank/DDBJ whole genome shotgun (WGS) entry which is preliminary data.</text>
</comment>
<keyword evidence="3 7" id="KW-0479">Metal-binding</keyword>
<dbReference type="EMBL" id="MU864350">
    <property type="protein sequence ID" value="KAK4193925.1"/>
    <property type="molecule type" value="Genomic_DNA"/>
</dbReference>
<gene>
    <name evidence="9" type="ORF">QBC35DRAFT_9886</name>
</gene>
<reference evidence="9" key="2">
    <citation type="submission" date="2023-05" db="EMBL/GenBank/DDBJ databases">
        <authorList>
            <consortium name="Lawrence Berkeley National Laboratory"/>
            <person name="Steindorff A."/>
            <person name="Hensen N."/>
            <person name="Bonometti L."/>
            <person name="Westerberg I."/>
            <person name="Brannstrom I.O."/>
            <person name="Guillou S."/>
            <person name="Cros-Aarteil S."/>
            <person name="Calhoun S."/>
            <person name="Haridas S."/>
            <person name="Kuo A."/>
            <person name="Mondo S."/>
            <person name="Pangilinan J."/>
            <person name="Riley R."/>
            <person name="Labutti K."/>
            <person name="Andreopoulos B."/>
            <person name="Lipzen A."/>
            <person name="Chen C."/>
            <person name="Yanf M."/>
            <person name="Daum C."/>
            <person name="Ng V."/>
            <person name="Clum A."/>
            <person name="Ohm R."/>
            <person name="Martin F."/>
            <person name="Silar P."/>
            <person name="Natvig D."/>
            <person name="Lalanne C."/>
            <person name="Gautier V."/>
            <person name="Ament-Velasquez S.L."/>
            <person name="Kruys A."/>
            <person name="Hutchinson M.I."/>
            <person name="Powell A.J."/>
            <person name="Barry K."/>
            <person name="Miller A.N."/>
            <person name="Grigoriev I.V."/>
            <person name="Debuchy R."/>
            <person name="Gladieux P."/>
            <person name="Thoren M.H."/>
            <person name="Johannesson H."/>
        </authorList>
    </citation>
    <scope>NUCLEOTIDE SEQUENCE</scope>
    <source>
        <strain evidence="9">PSN309</strain>
    </source>
</reference>
<dbReference type="GO" id="GO:0005506">
    <property type="term" value="F:iron ion binding"/>
    <property type="evidence" value="ECO:0007669"/>
    <property type="project" value="InterPro"/>
</dbReference>
<dbReference type="Pfam" id="PF00067">
    <property type="entry name" value="p450"/>
    <property type="match status" value="1"/>
</dbReference>
<dbReference type="FunFam" id="1.10.630.10:FF:000021">
    <property type="entry name" value="Cytochrome P450 61"/>
    <property type="match status" value="1"/>
</dbReference>
<dbReference type="PANTHER" id="PTHR24286">
    <property type="entry name" value="CYTOCHROME P450 26"/>
    <property type="match status" value="1"/>
</dbReference>
<keyword evidence="4 8" id="KW-0560">Oxidoreductase</keyword>
<organism evidence="9 10">
    <name type="scientific">Podospora australis</name>
    <dbReference type="NCBI Taxonomy" id="1536484"/>
    <lineage>
        <taxon>Eukaryota</taxon>
        <taxon>Fungi</taxon>
        <taxon>Dikarya</taxon>
        <taxon>Ascomycota</taxon>
        <taxon>Pezizomycotina</taxon>
        <taxon>Sordariomycetes</taxon>
        <taxon>Sordariomycetidae</taxon>
        <taxon>Sordariales</taxon>
        <taxon>Podosporaceae</taxon>
        <taxon>Podospora</taxon>
    </lineage>
</organism>
<dbReference type="Proteomes" id="UP001302126">
    <property type="component" value="Unassembled WGS sequence"/>
</dbReference>
<keyword evidence="8" id="KW-0503">Monooxygenase</keyword>
<evidence type="ECO:0000256" key="1">
    <source>
        <dbReference type="ARBA" id="ARBA00001971"/>
    </source>
</evidence>
<comment type="catalytic activity">
    <reaction evidence="6">
        <text>5-dehydroepisterol + NADPH + O2 + H(+) = ergosta-5,7,22,24(28)-tetraen-3beta-ol + NADP(+) + 2 H2O</text>
        <dbReference type="Rhea" id="RHEA:33467"/>
        <dbReference type="ChEBI" id="CHEBI:15377"/>
        <dbReference type="ChEBI" id="CHEBI:15378"/>
        <dbReference type="ChEBI" id="CHEBI:15379"/>
        <dbReference type="ChEBI" id="CHEBI:18249"/>
        <dbReference type="ChEBI" id="CHEBI:52972"/>
        <dbReference type="ChEBI" id="CHEBI:57783"/>
        <dbReference type="ChEBI" id="CHEBI:58349"/>
        <dbReference type="EC" id="1.14.19.41"/>
    </reaction>
    <physiologicalReaction direction="left-to-right" evidence="6">
        <dbReference type="Rhea" id="RHEA:33468"/>
    </physiologicalReaction>
</comment>
<evidence type="ECO:0000313" key="9">
    <source>
        <dbReference type="EMBL" id="KAK4193925.1"/>
    </source>
</evidence>
<sequence>MASNATSFTSPLASVKYGAASVPPQLEYVVDLVANASGWTILATVLAVLVAYDQFRYIWQKGSIVGPAWKMPFIGPFLQSMNPKFEEYYAKWLSGPLSCVSVFHKFVVIASTRDMARKVFNSPAFVKPCVVDVAHKLLGADNWVFLDGKAHVDFRKGLNGLFTRRALEIYLPGQEEVYNRYFKDFLEITKNAGGKPVPWMPMFREVITAVSCRTFVGHYISDEAVKKIADDYYLITAALELVNFPIIVPYTKTWYGKKAADMVLAEFAKCAAKSKARMAAGGEPDCIMDAWIVEMIKSKKWRDAVEKGNTEGIEKPTHVLRDFTDYEISQTVFTFLFASQDATSSAATWLFQIMAQRPDVLDRVREENLKLRNGDPHAAVTMDQLEAMTYTRAVVRELLRYRPPVLMVPYVVKKPFPVTDTYTAPKGSMIIPTTYMALRDPEVYENPDQFDPERYYSGDAEAKGAKNYLVFGVGPHYCLGQVYAQLNLALFLGKASLEMDWVHHPTDRSEEIKVFATIFPMDDCPLTFTERKW</sequence>
<dbReference type="GO" id="GO:0000249">
    <property type="term" value="F:C-22 sterol desaturase (NADPH) activity"/>
    <property type="evidence" value="ECO:0007669"/>
    <property type="project" value="UniProtKB-EC"/>
</dbReference>
<dbReference type="Gene3D" id="1.10.630.10">
    <property type="entry name" value="Cytochrome P450"/>
    <property type="match status" value="1"/>
</dbReference>
<dbReference type="GO" id="GO:0004497">
    <property type="term" value="F:monooxygenase activity"/>
    <property type="evidence" value="ECO:0007669"/>
    <property type="project" value="UniProtKB-KW"/>
</dbReference>
<dbReference type="InterPro" id="IPR002401">
    <property type="entry name" value="Cyt_P450_E_grp-I"/>
</dbReference>
<dbReference type="InterPro" id="IPR017972">
    <property type="entry name" value="Cyt_P450_CS"/>
</dbReference>
<dbReference type="GO" id="GO:0016125">
    <property type="term" value="P:sterol metabolic process"/>
    <property type="evidence" value="ECO:0007669"/>
    <property type="project" value="TreeGrafter"/>
</dbReference>
<keyword evidence="5 7" id="KW-0408">Iron</keyword>
<accession>A0AAN6X6S6</accession>
<evidence type="ECO:0000256" key="5">
    <source>
        <dbReference type="ARBA" id="ARBA00023004"/>
    </source>
</evidence>
<dbReference type="PRINTS" id="PR00463">
    <property type="entry name" value="EP450I"/>
</dbReference>
<feature type="binding site" description="axial binding residue" evidence="7">
    <location>
        <position position="478"/>
    </location>
    <ligand>
        <name>heme</name>
        <dbReference type="ChEBI" id="CHEBI:30413"/>
    </ligand>
    <ligandPart>
        <name>Fe</name>
        <dbReference type="ChEBI" id="CHEBI:18248"/>
    </ligandPart>
</feature>
<evidence type="ECO:0000256" key="7">
    <source>
        <dbReference type="PIRSR" id="PIRSR602401-1"/>
    </source>
</evidence>
<dbReference type="GO" id="GO:0020037">
    <property type="term" value="F:heme binding"/>
    <property type="evidence" value="ECO:0007669"/>
    <property type="project" value="InterPro"/>
</dbReference>
<dbReference type="CDD" id="cd11082">
    <property type="entry name" value="CYP61_CYP710"/>
    <property type="match status" value="1"/>
</dbReference>
<comment type="cofactor">
    <cofactor evidence="1 7">
        <name>heme</name>
        <dbReference type="ChEBI" id="CHEBI:30413"/>
    </cofactor>
</comment>
<reference evidence="9" key="1">
    <citation type="journal article" date="2023" name="Mol. Phylogenet. Evol.">
        <title>Genome-scale phylogeny and comparative genomics of the fungal order Sordariales.</title>
        <authorList>
            <person name="Hensen N."/>
            <person name="Bonometti L."/>
            <person name="Westerberg I."/>
            <person name="Brannstrom I.O."/>
            <person name="Guillou S."/>
            <person name="Cros-Aarteil S."/>
            <person name="Calhoun S."/>
            <person name="Haridas S."/>
            <person name="Kuo A."/>
            <person name="Mondo S."/>
            <person name="Pangilinan J."/>
            <person name="Riley R."/>
            <person name="LaButti K."/>
            <person name="Andreopoulos B."/>
            <person name="Lipzen A."/>
            <person name="Chen C."/>
            <person name="Yan M."/>
            <person name="Daum C."/>
            <person name="Ng V."/>
            <person name="Clum A."/>
            <person name="Steindorff A."/>
            <person name="Ohm R.A."/>
            <person name="Martin F."/>
            <person name="Silar P."/>
            <person name="Natvig D.O."/>
            <person name="Lalanne C."/>
            <person name="Gautier V."/>
            <person name="Ament-Velasquez S.L."/>
            <person name="Kruys A."/>
            <person name="Hutchinson M.I."/>
            <person name="Powell A.J."/>
            <person name="Barry K."/>
            <person name="Miller A.N."/>
            <person name="Grigoriev I.V."/>
            <person name="Debuchy R."/>
            <person name="Gladieux P."/>
            <person name="Hiltunen Thoren M."/>
            <person name="Johannesson H."/>
        </authorList>
    </citation>
    <scope>NUCLEOTIDE SEQUENCE</scope>
    <source>
        <strain evidence="9">PSN309</strain>
    </source>
</reference>
<name>A0AAN6X6S6_9PEZI</name>
<evidence type="ECO:0000256" key="4">
    <source>
        <dbReference type="ARBA" id="ARBA00023002"/>
    </source>
</evidence>
<proteinExistence type="inferred from homology"/>
<dbReference type="AlphaFoldDB" id="A0AAN6X6S6"/>
<comment type="similarity">
    <text evidence="2 8">Belongs to the cytochrome P450 family.</text>
</comment>
<evidence type="ECO:0000256" key="2">
    <source>
        <dbReference type="ARBA" id="ARBA00010617"/>
    </source>
</evidence>
<keyword evidence="7 8" id="KW-0349">Heme</keyword>
<dbReference type="InterPro" id="IPR036396">
    <property type="entry name" value="Cyt_P450_sf"/>
</dbReference>
<protein>
    <submittedName>
        <fullName evidence="9">Cytochrome P450 61</fullName>
    </submittedName>
</protein>
<evidence type="ECO:0000313" key="10">
    <source>
        <dbReference type="Proteomes" id="UP001302126"/>
    </source>
</evidence>
<dbReference type="PANTHER" id="PTHR24286:SF228">
    <property type="entry name" value="C-22 STEROL DESATURASE ERG5"/>
    <property type="match status" value="1"/>
</dbReference>
<dbReference type="PROSITE" id="PS00086">
    <property type="entry name" value="CYTOCHROME_P450"/>
    <property type="match status" value="1"/>
</dbReference>
<evidence type="ECO:0000256" key="3">
    <source>
        <dbReference type="ARBA" id="ARBA00022723"/>
    </source>
</evidence>
<dbReference type="InterPro" id="IPR001128">
    <property type="entry name" value="Cyt_P450"/>
</dbReference>
<keyword evidence="10" id="KW-1185">Reference proteome</keyword>
<dbReference type="SUPFAM" id="SSF48264">
    <property type="entry name" value="Cytochrome P450"/>
    <property type="match status" value="1"/>
</dbReference>
<evidence type="ECO:0000256" key="8">
    <source>
        <dbReference type="RuleBase" id="RU000461"/>
    </source>
</evidence>